<dbReference type="SUPFAM" id="SSF53474">
    <property type="entry name" value="alpha/beta-Hydrolases"/>
    <property type="match status" value="1"/>
</dbReference>
<dbReference type="RefSeq" id="WP_014281885.1">
    <property type="nucleotide sequence ID" value="NC_016641.1"/>
</dbReference>
<comment type="similarity">
    <text evidence="1">Belongs to the peptidase S9C family.</text>
</comment>
<dbReference type="AlphaFoldDB" id="G7VQK1"/>
<dbReference type="HOGENOM" id="CLU_008615_2_1_9"/>
<dbReference type="InterPro" id="IPR011659">
    <property type="entry name" value="WD40"/>
</dbReference>
<reference evidence="8" key="1">
    <citation type="submission" date="2011-11" db="EMBL/GenBank/DDBJ databases">
        <title>Complete sequence of Paenibacillus terrae HPL-003.</title>
        <authorList>
            <person name="Shin S.H."/>
            <person name="Kim S."/>
            <person name="Kim J.Y."/>
        </authorList>
    </citation>
    <scope>NUCLEOTIDE SEQUENCE [LARGE SCALE GENOMIC DNA]</scope>
    <source>
        <strain evidence="8">HPL-003</strain>
    </source>
</reference>
<protein>
    <submittedName>
        <fullName evidence="7">Peptidase s9 prolyl oligopeptidase active site domain protein</fullName>
    </submittedName>
</protein>
<organism evidence="7 8">
    <name type="scientific">Paenibacillus terrae (strain HPL-003)</name>
    <dbReference type="NCBI Taxonomy" id="985665"/>
    <lineage>
        <taxon>Bacteria</taxon>
        <taxon>Bacillati</taxon>
        <taxon>Bacillota</taxon>
        <taxon>Bacilli</taxon>
        <taxon>Bacillales</taxon>
        <taxon>Paenibacillaceae</taxon>
        <taxon>Paenibacillus</taxon>
    </lineage>
</organism>
<name>G7VQK1_PAETH</name>
<dbReference type="Gene3D" id="2.120.10.30">
    <property type="entry name" value="TolB, C-terminal domain"/>
    <property type="match status" value="2"/>
</dbReference>
<dbReference type="InterPro" id="IPR011042">
    <property type="entry name" value="6-blade_b-propeller_TolB-like"/>
</dbReference>
<evidence type="ECO:0000313" key="7">
    <source>
        <dbReference type="EMBL" id="AET61190.1"/>
    </source>
</evidence>
<dbReference type="EMBL" id="CP003107">
    <property type="protein sequence ID" value="AET61190.1"/>
    <property type="molecule type" value="Genomic_DNA"/>
</dbReference>
<accession>G7VQK1</accession>
<dbReference type="PANTHER" id="PTHR42776">
    <property type="entry name" value="SERINE PEPTIDASE S9 FAMILY MEMBER"/>
    <property type="match status" value="1"/>
</dbReference>
<dbReference type="GO" id="GO:0006508">
    <property type="term" value="P:proteolysis"/>
    <property type="evidence" value="ECO:0007669"/>
    <property type="project" value="UniProtKB-KW"/>
</dbReference>
<evidence type="ECO:0000256" key="1">
    <source>
        <dbReference type="ARBA" id="ARBA00010040"/>
    </source>
</evidence>
<dbReference type="InterPro" id="IPR001375">
    <property type="entry name" value="Peptidase_S9_cat"/>
</dbReference>
<evidence type="ECO:0000313" key="8">
    <source>
        <dbReference type="Proteomes" id="UP000005876"/>
    </source>
</evidence>
<reference evidence="7 8" key="3">
    <citation type="journal article" date="2012" name="J. Bacteriol.">
        <title>Genome Sequence of Paenibacillus terrae HPL-003, a Xylanase-Producing Bacterium Isolated from Soil Found in Forest Residue.</title>
        <authorList>
            <person name="Shin S.H."/>
            <person name="Kim S."/>
            <person name="Kim J.Y."/>
            <person name="Song H.Y."/>
            <person name="Cho S.J."/>
            <person name="Kim D.R."/>
            <person name="Lee K.I."/>
            <person name="Lim H.K."/>
            <person name="Park N.J."/>
            <person name="Hwang I.T."/>
            <person name="Yang K.S."/>
        </authorList>
    </citation>
    <scope>NUCLEOTIDE SEQUENCE [LARGE SCALE GENOMIC DNA]</scope>
    <source>
        <strain evidence="7 8">HPL-003</strain>
    </source>
</reference>
<dbReference type="GO" id="GO:0004252">
    <property type="term" value="F:serine-type endopeptidase activity"/>
    <property type="evidence" value="ECO:0007669"/>
    <property type="project" value="TreeGrafter"/>
</dbReference>
<dbReference type="PANTHER" id="PTHR42776:SF27">
    <property type="entry name" value="DIPEPTIDYL PEPTIDASE FAMILY MEMBER 6"/>
    <property type="match status" value="1"/>
</dbReference>
<dbReference type="Gene3D" id="3.40.50.1820">
    <property type="entry name" value="alpha/beta hydrolase"/>
    <property type="match status" value="1"/>
</dbReference>
<keyword evidence="4" id="KW-0720">Serine protease</keyword>
<feature type="domain" description="Peptidase S9 prolyl oligopeptidase catalytic" evidence="6">
    <location>
        <begin position="497"/>
        <end position="706"/>
    </location>
</feature>
<gene>
    <name evidence="7" type="ordered locus">HPL003_22330</name>
</gene>
<dbReference type="eggNOG" id="COG0823">
    <property type="taxonomic scope" value="Bacteria"/>
</dbReference>
<keyword evidence="2" id="KW-0645">Protease</keyword>
<dbReference type="SUPFAM" id="SSF82171">
    <property type="entry name" value="DPP6 N-terminal domain-like"/>
    <property type="match status" value="1"/>
</dbReference>
<evidence type="ECO:0000256" key="5">
    <source>
        <dbReference type="SAM" id="MobiDB-lite"/>
    </source>
</evidence>
<dbReference type="Pfam" id="PF07676">
    <property type="entry name" value="PD40"/>
    <property type="match status" value="3"/>
</dbReference>
<evidence type="ECO:0000256" key="3">
    <source>
        <dbReference type="ARBA" id="ARBA00022801"/>
    </source>
</evidence>
<sequence>MSDPQSSITKRHITAEDLYQLRWVSDPAVHPGNGAVAYVEQYINEDRTDYNSDIWLLPSENSEPLPFTYGPKDESPVWSPDGSQLAFLRTLEGNRQVWIIPACGGEARQLTWAEKGVHSLAWSPDGAYISFIAKTAESLSSPTSDTGKQEVHRLQTVEHGQIGTSKQGVKSTHPPLSASAKSNVQPKGQVVNRTKAKSDGYGLWDDTRNHLYVTDLNSGDTVQLTFGAYDVAEPVWSPDGKLILFVARIAEQAEEDTDLRKQNDLFTIAPVISKGGTATLRKITRSQLQIESAAYSPDGSTIAFYGHDRHAKGATQTRLYILPSSGGSAVCVSETLDAHLGNAGMSDMRSHLRIGPPRFSADGQSLFTLVTREGNVHIYQFALDGTFTVLTQGDREIYQFTLTPNEQHIIAASTHVALPGDLFRITIPSGTEERLTQVNDSLFEEIELSVPESFWTEVENGRQVQGWVMKPVGFEEGVTYPAILEIHGGPHAMYSNSFFHEFQLLAAQGYAVIYTNPGGSRGYGQSFTNVVLGDYGGRDYTDLLSAVDEAIRQFSFIHPERLGVTGGSYGGFMTNWIVGHTDRFRAAVTQRSISNWLSMYGVSDIGYSFTEDEVGGNPWDDFEVLWRQSPLAYVNQINTPLLILHGEQDLRCPIEQGEQLFTALRRLGKSTQFVRFPGSSHELSRKGHPQLRVERLQRITNWFVKHQI</sequence>
<proteinExistence type="inferred from homology"/>
<dbReference type="STRING" id="985665.HPL003_22330"/>
<reference key="2">
    <citation type="submission" date="2011-11" db="EMBL/GenBank/DDBJ databases">
        <authorList>
            <person name="Shin S.H."/>
            <person name="Kim S."/>
            <person name="Kim J.Y."/>
        </authorList>
    </citation>
    <scope>NUCLEOTIDE SEQUENCE</scope>
    <source>
        <strain>HPL-003</strain>
    </source>
</reference>
<dbReference type="KEGG" id="pta:HPL003_22330"/>
<dbReference type="Proteomes" id="UP000005876">
    <property type="component" value="Chromosome"/>
</dbReference>
<evidence type="ECO:0000256" key="2">
    <source>
        <dbReference type="ARBA" id="ARBA00022670"/>
    </source>
</evidence>
<keyword evidence="3" id="KW-0378">Hydrolase</keyword>
<feature type="region of interest" description="Disordered" evidence="5">
    <location>
        <begin position="161"/>
        <end position="190"/>
    </location>
</feature>
<dbReference type="InterPro" id="IPR029058">
    <property type="entry name" value="AB_hydrolase_fold"/>
</dbReference>
<evidence type="ECO:0000256" key="4">
    <source>
        <dbReference type="ARBA" id="ARBA00022825"/>
    </source>
</evidence>
<dbReference type="eggNOG" id="COG1506">
    <property type="taxonomic scope" value="Bacteria"/>
</dbReference>
<evidence type="ECO:0000259" key="6">
    <source>
        <dbReference type="Pfam" id="PF00326"/>
    </source>
</evidence>
<dbReference type="Pfam" id="PF00326">
    <property type="entry name" value="Peptidase_S9"/>
    <property type="match status" value="1"/>
</dbReference>
<dbReference type="FunFam" id="3.40.50.1820:FF:000028">
    <property type="entry name" value="S9 family peptidase"/>
    <property type="match status" value="1"/>
</dbReference>